<organism evidence="7 8">
    <name type="scientific">Fistulifera solaris</name>
    <name type="common">Oleaginous diatom</name>
    <dbReference type="NCBI Taxonomy" id="1519565"/>
    <lineage>
        <taxon>Eukaryota</taxon>
        <taxon>Sar</taxon>
        <taxon>Stramenopiles</taxon>
        <taxon>Ochrophyta</taxon>
        <taxon>Bacillariophyta</taxon>
        <taxon>Bacillariophyceae</taxon>
        <taxon>Bacillariophycidae</taxon>
        <taxon>Naviculales</taxon>
        <taxon>Naviculaceae</taxon>
        <taxon>Fistulifera</taxon>
    </lineage>
</organism>
<keyword evidence="8" id="KW-1185">Reference proteome</keyword>
<dbReference type="GO" id="GO:0006596">
    <property type="term" value="P:polyamine biosynthetic process"/>
    <property type="evidence" value="ECO:0007669"/>
    <property type="project" value="UniProtKB-UniRule"/>
</dbReference>
<proteinExistence type="inferred from homology"/>
<dbReference type="InterPro" id="IPR029063">
    <property type="entry name" value="SAM-dependent_MTases_sf"/>
</dbReference>
<keyword evidence="5" id="KW-0472">Membrane</keyword>
<dbReference type="PANTHER" id="PTHR11558:SF11">
    <property type="entry name" value="SPERMIDINE SYNTHASE"/>
    <property type="match status" value="1"/>
</dbReference>
<feature type="compositionally biased region" description="Acidic residues" evidence="4">
    <location>
        <begin position="90"/>
        <end position="99"/>
    </location>
</feature>
<keyword evidence="2 3" id="KW-0808">Transferase</keyword>
<evidence type="ECO:0000259" key="6">
    <source>
        <dbReference type="PROSITE" id="PS51006"/>
    </source>
</evidence>
<dbReference type="Pfam" id="PF01564">
    <property type="entry name" value="Spermine_synth"/>
    <property type="match status" value="1"/>
</dbReference>
<dbReference type="InterPro" id="IPR001045">
    <property type="entry name" value="Spermi_synthase"/>
</dbReference>
<sequence>MLQSKAKQTGNISRNDAEGQNHVLLSLRFLIFSFLSVVIVSFITGRHCQLLILSALKGRVDSIGYDTSNSRLAVNRTDKPKDESDHDENFNDNENTDTEMNEDIIPGRQLLVDIENVDALFLDSKHLLRRAIISYLDERKINDILFQPECASTSNGLFCYAMLRNGGRITLDTWPLRGTISITIMINDSDETLISDLQIIEHVFGIPRKRSRFGPQVQEPFLRWATKTRGFFEKLQNVEEVDIKSYITSPLDWPYKKRVASIETKYQTIEIYDMLHPRLGSMETYTNMKNNPNSYEAINHHLFRPDRLVYLDGVLQSRFFGEAAYHEVLVHPALLAHPNPRRVAIIGGGEGATMREVLKHKTIETVTMIDIDEEMVEFSRQYLPEWSDCSFLEGDDGSCYDDPRSEFFGLDAVTWFLDRYGGGIGVRDLKEKQYDVIIMDALDPDSKTPFSDVLYNNKDFVKALNNALTEDGILILQTGCAADGKEYPAEYHEETSHEITLKRNLEAEGFARIYEYEDIHGGFLDVWTFMIAFKSFRSERRWFANQAQIDMELHSRAMSTKSGGFPFQFFDGATMVSLQLLSRVSADFKCKMDAHHSYCEGKHGFDPDRNHVESFSATGSDASVIPAGSYIGLDEAVNAIEFRESATKMIQQLSRIDSKLQTVETFISHFVVPMCIEDYAGMMDPFHPEIALFVKSTMSEGLFCDNEFLVWNERDLRTRRAVVLYSRDSELYLKPSRCVISSEI</sequence>
<dbReference type="EMBL" id="BDSP01000111">
    <property type="protein sequence ID" value="GAX16845.1"/>
    <property type="molecule type" value="Genomic_DNA"/>
</dbReference>
<accession>A0A1Z5JS43</accession>
<dbReference type="Gene3D" id="3.40.50.150">
    <property type="entry name" value="Vaccinia Virus protein VP39"/>
    <property type="match status" value="1"/>
</dbReference>
<feature type="domain" description="PABS" evidence="6">
    <location>
        <begin position="260"/>
        <end position="534"/>
    </location>
</feature>
<keyword evidence="5" id="KW-1133">Transmembrane helix</keyword>
<dbReference type="HAMAP" id="MF_00198">
    <property type="entry name" value="Spermidine_synth"/>
    <property type="match status" value="1"/>
</dbReference>
<feature type="region of interest" description="Disordered" evidence="4">
    <location>
        <begin position="74"/>
        <end position="99"/>
    </location>
</feature>
<dbReference type="Proteomes" id="UP000198406">
    <property type="component" value="Unassembled WGS sequence"/>
</dbReference>
<keyword evidence="3" id="KW-0620">Polyamine biosynthesis</keyword>
<feature type="active site" description="Proton acceptor" evidence="3">
    <location>
        <position position="440"/>
    </location>
</feature>
<evidence type="ECO:0000313" key="8">
    <source>
        <dbReference type="Proteomes" id="UP000198406"/>
    </source>
</evidence>
<dbReference type="InParanoid" id="A0A1Z5JS43"/>
<evidence type="ECO:0000256" key="2">
    <source>
        <dbReference type="ARBA" id="ARBA00022679"/>
    </source>
</evidence>
<name>A0A1Z5JS43_FISSO</name>
<evidence type="ECO:0000256" key="1">
    <source>
        <dbReference type="ARBA" id="ARBA00007867"/>
    </source>
</evidence>
<dbReference type="AlphaFoldDB" id="A0A1Z5JS43"/>
<evidence type="ECO:0000256" key="4">
    <source>
        <dbReference type="SAM" id="MobiDB-lite"/>
    </source>
</evidence>
<dbReference type="CDD" id="cd02440">
    <property type="entry name" value="AdoMet_MTases"/>
    <property type="match status" value="1"/>
</dbReference>
<feature type="compositionally biased region" description="Basic and acidic residues" evidence="4">
    <location>
        <begin position="76"/>
        <end position="89"/>
    </location>
</feature>
<comment type="similarity">
    <text evidence="1">Belongs to the spermidine/spermine synthase family.</text>
</comment>
<evidence type="ECO:0000256" key="3">
    <source>
        <dbReference type="PROSITE-ProRule" id="PRU00354"/>
    </source>
</evidence>
<evidence type="ECO:0000313" key="7">
    <source>
        <dbReference type="EMBL" id="GAX16845.1"/>
    </source>
</evidence>
<dbReference type="SUPFAM" id="SSF53335">
    <property type="entry name" value="S-adenosyl-L-methionine-dependent methyltransferases"/>
    <property type="match status" value="1"/>
</dbReference>
<dbReference type="GO" id="GO:0016740">
    <property type="term" value="F:transferase activity"/>
    <property type="evidence" value="ECO:0007669"/>
    <property type="project" value="UniProtKB-UniRule"/>
</dbReference>
<dbReference type="InterPro" id="IPR030374">
    <property type="entry name" value="PABS"/>
</dbReference>
<protein>
    <recommendedName>
        <fullName evidence="6">PABS domain-containing protein</fullName>
    </recommendedName>
</protein>
<evidence type="ECO:0000256" key="5">
    <source>
        <dbReference type="SAM" id="Phobius"/>
    </source>
</evidence>
<dbReference type="PROSITE" id="PS51006">
    <property type="entry name" value="PABS_2"/>
    <property type="match status" value="1"/>
</dbReference>
<keyword evidence="5" id="KW-0812">Transmembrane</keyword>
<comment type="caution">
    <text evidence="7">The sequence shown here is derived from an EMBL/GenBank/DDBJ whole genome shotgun (WGS) entry which is preliminary data.</text>
</comment>
<feature type="transmembrane region" description="Helical" evidence="5">
    <location>
        <begin position="21"/>
        <end position="43"/>
    </location>
</feature>
<reference evidence="7 8" key="1">
    <citation type="journal article" date="2015" name="Plant Cell">
        <title>Oil accumulation by the oleaginous diatom Fistulifera solaris as revealed by the genome and transcriptome.</title>
        <authorList>
            <person name="Tanaka T."/>
            <person name="Maeda Y."/>
            <person name="Veluchamy A."/>
            <person name="Tanaka M."/>
            <person name="Abida H."/>
            <person name="Marechal E."/>
            <person name="Bowler C."/>
            <person name="Muto M."/>
            <person name="Sunaga Y."/>
            <person name="Tanaka M."/>
            <person name="Yoshino T."/>
            <person name="Taniguchi T."/>
            <person name="Fukuda Y."/>
            <person name="Nemoto M."/>
            <person name="Matsumoto M."/>
            <person name="Wong P.S."/>
            <person name="Aburatani S."/>
            <person name="Fujibuchi W."/>
        </authorList>
    </citation>
    <scope>NUCLEOTIDE SEQUENCE [LARGE SCALE GENOMIC DNA]</scope>
    <source>
        <strain evidence="7 8">JPCC DA0580</strain>
    </source>
</reference>
<dbReference type="PANTHER" id="PTHR11558">
    <property type="entry name" value="SPERMIDINE/SPERMINE SYNTHASE"/>
    <property type="match status" value="1"/>
</dbReference>
<gene>
    <name evidence="7" type="ORF">FisN_5Hu218</name>
</gene>
<dbReference type="OrthoDB" id="38125at2759"/>